<accession>A0A024HVR1</accession>
<evidence type="ECO:0000313" key="7">
    <source>
        <dbReference type="Proteomes" id="UP000255239"/>
    </source>
</evidence>
<geneLocation type="plasmid" evidence="2">
    <name>pENVA</name>
</geneLocation>
<reference evidence="1" key="2">
    <citation type="submission" date="2017-05" db="EMBL/GenBank/DDBJ databases">
        <authorList>
            <person name="Song R."/>
            <person name="Chenine A.L."/>
            <person name="Ruprecht R.M."/>
        </authorList>
    </citation>
    <scope>NUCLEOTIDE SEQUENCE</scope>
    <source>
        <strain evidence="1">A64477</strain>
        <plasmid evidence="1">pKP64477b</plasmid>
    </source>
</reference>
<evidence type="ECO:0000313" key="3">
    <source>
        <dbReference type="EMBL" id="MBD3702818.1"/>
    </source>
</evidence>
<dbReference type="AlphaFoldDB" id="A0A024HVR1"/>
<dbReference type="KEGG" id="kpx:PMK1_ndm00030"/>
<dbReference type="RefSeq" id="WP_004026392.1">
    <property type="nucleotide sequence ID" value="NC_016980.1"/>
</dbReference>
<dbReference type="Proteomes" id="UP000655796">
    <property type="component" value="Unassembled WGS sequence"/>
</dbReference>
<evidence type="ECO:0000313" key="8">
    <source>
        <dbReference type="Proteomes" id="UP000259497"/>
    </source>
</evidence>
<reference evidence="4 9" key="5">
    <citation type="submission" date="2020-02" db="EMBL/GenBank/DDBJ databases">
        <title>Klebsiella pneumoniae genome sequencing and assembly.</title>
        <authorList>
            <person name="Starkova P.S."/>
            <person name="Sulyan O.S."/>
            <person name="Likholetova D.V."/>
            <person name="Ageevets V.A."/>
            <person name="Lazareva I.V."/>
            <person name="Sopova J.V."/>
            <person name="Sidorenko S.V."/>
        </authorList>
    </citation>
    <scope>NUCLEOTIDE SEQUENCE [LARGE SCALE GENOMIC DNA]</scope>
    <source>
        <strain evidence="4 9">2429</strain>
    </source>
</reference>
<reference evidence="2" key="1">
    <citation type="journal article" date="2014" name="Antimicrob. Agents Chemother.">
        <title>IncH-Type Plasmid Harboring blaCTX-M-15, blaDHA-1, and qnrB4 Genes Recovered from Animal Isolates.</title>
        <authorList>
            <person name="Schluter A."/>
            <person name="Nordmann P."/>
            <person name="Bonnin R.A."/>
            <person name="Millemann Y."/>
            <person name="Eikmeyer F.G."/>
            <person name="Wibberg D."/>
            <person name="Puhler A."/>
            <person name="Poirel L."/>
        </authorList>
    </citation>
    <scope>NUCLEOTIDE SEQUENCE [LARGE SCALE GENOMIC DNA]</scope>
    <source>
        <strain evidence="2">Kp15</strain>
        <plasmid evidence="2">pENVA</plasmid>
    </source>
</reference>
<dbReference type="EMBL" id="MF150122">
    <property type="protein sequence ID" value="ASF81432.1"/>
    <property type="molecule type" value="Genomic_DNA"/>
</dbReference>
<evidence type="ECO:0000313" key="2">
    <source>
        <dbReference type="EMBL" id="CDM79751.1"/>
    </source>
</evidence>
<name>A0A024HVR1_KLEPN</name>
<evidence type="ECO:0000313" key="1">
    <source>
        <dbReference type="EMBL" id="ASF81432.1"/>
    </source>
</evidence>
<geneLocation type="plasmid" evidence="1">
    <name>pKP64477b</name>
</geneLocation>
<dbReference type="EMBL" id="UGMG01000002">
    <property type="protein sequence ID" value="STX11382.1"/>
    <property type="molecule type" value="Genomic_DNA"/>
</dbReference>
<evidence type="ECO:0000313" key="5">
    <source>
        <dbReference type="EMBL" id="STX11382.1"/>
    </source>
</evidence>
<organism evidence="2">
    <name type="scientific">Klebsiella pneumoniae</name>
    <dbReference type="NCBI Taxonomy" id="573"/>
    <lineage>
        <taxon>Bacteria</taxon>
        <taxon>Pseudomonadati</taxon>
        <taxon>Pseudomonadota</taxon>
        <taxon>Gammaproteobacteria</taxon>
        <taxon>Enterobacterales</taxon>
        <taxon>Enterobacteriaceae</taxon>
        <taxon>Klebsiella/Raoultella group</taxon>
        <taxon>Klebsiella</taxon>
        <taxon>Klebsiella pneumoniae complex</taxon>
    </lineage>
</organism>
<sequence length="54" mass="5996">MKINEQLLSALLAALEWIDAVPSDTVLPAMPGFDRDEVNELIANARKELQTETN</sequence>
<evidence type="ECO:0000313" key="4">
    <source>
        <dbReference type="EMBL" id="NGN75870.1"/>
    </source>
</evidence>
<keyword evidence="2" id="KW-0614">Plasmid</keyword>
<dbReference type="Proteomes" id="UP000259497">
    <property type="component" value="Unassembled WGS sequence"/>
</dbReference>
<evidence type="ECO:0000313" key="9">
    <source>
        <dbReference type="Proteomes" id="UP000479475"/>
    </source>
</evidence>
<dbReference type="EMBL" id="JACXTD010000005">
    <property type="protein sequence ID" value="MBD3702818.1"/>
    <property type="molecule type" value="Genomic_DNA"/>
</dbReference>
<dbReference type="Proteomes" id="UP000479475">
    <property type="component" value="Unassembled WGS sequence"/>
</dbReference>
<gene>
    <name evidence="4" type="ORF">G4V31_27730</name>
    <name evidence="3" type="ORF">IE986_29925</name>
    <name evidence="1" type="ORF">KP64477b_00104</name>
    <name evidence="5" type="ORF">NCTC11679_05838</name>
    <name evidence="2" type="ORF">PENVA_0135</name>
    <name evidence="6" type="ORF">SAMEA3649733_04349</name>
</gene>
<reference evidence="3" key="6">
    <citation type="submission" date="2020-07" db="EMBL/GenBank/DDBJ databases">
        <title>Clinical and genomic characterization of carbapenemase-producing Enterobacterales causing secondary infections during the COVID-19 crisis at a New York City hospital.</title>
        <authorList>
            <person name="Gomez-Simmonds A."/>
            <person name="Annavajhala M.K."/>
            <person name="Uhlemann A.-C."/>
        </authorList>
    </citation>
    <scope>NUCLEOTIDE SEQUENCE</scope>
    <source>
        <strain evidence="3">NK1590</strain>
    </source>
</reference>
<reference evidence="5 7" key="3">
    <citation type="submission" date="2018-06" db="EMBL/GenBank/DDBJ databases">
        <authorList>
            <consortium name="Pathogen Informatics"/>
            <person name="Doyle S."/>
        </authorList>
    </citation>
    <scope>NUCLEOTIDE SEQUENCE [LARGE SCALE GENOMIC DNA]</scope>
    <source>
        <strain evidence="5 7">NCTC11679</strain>
    </source>
</reference>
<dbReference type="EMBL" id="JAAKYD010000042">
    <property type="protein sequence ID" value="NGN75870.1"/>
    <property type="molecule type" value="Genomic_DNA"/>
</dbReference>
<proteinExistence type="predicted"/>
<dbReference type="EMBL" id="HG918041">
    <property type="protein sequence ID" value="CDM79751.1"/>
    <property type="molecule type" value="Genomic_DNA"/>
</dbReference>
<reference evidence="6 8" key="4">
    <citation type="submission" date="2018-08" db="EMBL/GenBank/DDBJ databases">
        <authorList>
            <consortium name="Pathogen Informatics"/>
        </authorList>
    </citation>
    <scope>NUCLEOTIDE SEQUENCE [LARGE SCALE GENOMIC DNA]</scope>
    <source>
        <strain evidence="6 8">EuSCAPE_GR114</strain>
    </source>
</reference>
<dbReference type="Proteomes" id="UP000255239">
    <property type="component" value="Unassembled WGS sequence"/>
</dbReference>
<dbReference type="EMBL" id="UIXM01000017">
    <property type="protein sequence ID" value="SVS28605.1"/>
    <property type="molecule type" value="Genomic_DNA"/>
</dbReference>
<dbReference type="PATRIC" id="fig|573.1358.peg.5584"/>
<evidence type="ECO:0000313" key="6">
    <source>
        <dbReference type="EMBL" id="SVS28605.1"/>
    </source>
</evidence>
<protein>
    <submittedName>
        <fullName evidence="2">Uncharacterized protein</fullName>
    </submittedName>
</protein>